<dbReference type="Pfam" id="PF01926">
    <property type="entry name" value="MMR_HSR1"/>
    <property type="match status" value="1"/>
</dbReference>
<feature type="domain" description="TGS" evidence="1">
    <location>
        <begin position="251"/>
        <end position="325"/>
    </location>
</feature>
<sequence length="325" mass="35729">MPANLTPQYYIAEEAYKRANTPEEKIIALQEMLAVIPKHKGTDKLQGDIKKRIAKLKKEQEKGSGGKKGTEDPFTIERQGAGQVFVIGYPNTGKSALVAALTNAKTNVQEYPFATPLPVIGMIPFEDIHIQLIDTPPVLEEGLPGNFANALRHANIIIALVDLSSGDCVDQIEGILDQLKGRNLLAADISKKAFTIDDLIILGTKSDLPGAIENLEILNELVPNCPNIRPISVNTGEGTKDLPKELFNRLNVIRIYTKAPGKKPQFEKPYVLPKGSTVLELAENIHKDIARNLKTAKVWGSARFDGQSVEHDFILRDKDIVELNS</sequence>
<dbReference type="PROSITE" id="PS51880">
    <property type="entry name" value="TGS"/>
    <property type="match status" value="1"/>
</dbReference>
<dbReference type="GO" id="GO:0005525">
    <property type="term" value="F:GTP binding"/>
    <property type="evidence" value="ECO:0007669"/>
    <property type="project" value="InterPro"/>
</dbReference>
<evidence type="ECO:0000313" key="2">
    <source>
        <dbReference type="EMBL" id="QNO14492.1"/>
    </source>
</evidence>
<dbReference type="GO" id="GO:0003924">
    <property type="term" value="F:GTPase activity"/>
    <property type="evidence" value="ECO:0007669"/>
    <property type="project" value="InterPro"/>
</dbReference>
<evidence type="ECO:0000313" key="3">
    <source>
        <dbReference type="Proteomes" id="UP000516160"/>
    </source>
</evidence>
<dbReference type="InterPro" id="IPR012676">
    <property type="entry name" value="TGS-like"/>
</dbReference>
<protein>
    <submittedName>
        <fullName evidence="2">50S ribosome-binding GTPase</fullName>
    </submittedName>
</protein>
<name>A0A7G9W730_ALKCA</name>
<dbReference type="Gene3D" id="3.40.50.300">
    <property type="entry name" value="P-loop containing nucleotide triphosphate hydrolases"/>
    <property type="match status" value="1"/>
</dbReference>
<dbReference type="Proteomes" id="UP000516160">
    <property type="component" value="Chromosome"/>
</dbReference>
<proteinExistence type="predicted"/>
<evidence type="ECO:0000259" key="1">
    <source>
        <dbReference type="PROSITE" id="PS51880"/>
    </source>
</evidence>
<organism evidence="2 3">
    <name type="scientific">Alkalicella caledoniensis</name>
    <dbReference type="NCBI Taxonomy" id="2731377"/>
    <lineage>
        <taxon>Bacteria</taxon>
        <taxon>Bacillati</taxon>
        <taxon>Bacillota</taxon>
        <taxon>Clostridia</taxon>
        <taxon>Eubacteriales</taxon>
        <taxon>Proteinivoracaceae</taxon>
        <taxon>Alkalicella</taxon>
    </lineage>
</organism>
<dbReference type="KEGG" id="acae:HYG86_06735"/>
<gene>
    <name evidence="2" type="ORF">HYG86_06735</name>
</gene>
<dbReference type="Gene3D" id="3.10.20.30">
    <property type="match status" value="1"/>
</dbReference>
<dbReference type="PRINTS" id="PR00326">
    <property type="entry name" value="GTP1OBG"/>
</dbReference>
<dbReference type="SUPFAM" id="SSF52540">
    <property type="entry name" value="P-loop containing nucleoside triphosphate hydrolases"/>
    <property type="match status" value="1"/>
</dbReference>
<dbReference type="EMBL" id="CP058559">
    <property type="protein sequence ID" value="QNO14492.1"/>
    <property type="molecule type" value="Genomic_DNA"/>
</dbReference>
<accession>A0A7G9W730</accession>
<dbReference type="Pfam" id="PF02824">
    <property type="entry name" value="TGS"/>
    <property type="match status" value="1"/>
</dbReference>
<dbReference type="InterPro" id="IPR012675">
    <property type="entry name" value="Beta-grasp_dom_sf"/>
</dbReference>
<reference evidence="2 3" key="1">
    <citation type="submission" date="2020-07" db="EMBL/GenBank/DDBJ databases">
        <title>Alkalicella. sp. LB2 genome.</title>
        <authorList>
            <person name="Postec A."/>
            <person name="Quemeneur M."/>
        </authorList>
    </citation>
    <scope>NUCLEOTIDE SEQUENCE [LARGE SCALE GENOMIC DNA]</scope>
    <source>
        <strain evidence="2 3">LB2</strain>
    </source>
</reference>
<dbReference type="AlphaFoldDB" id="A0A7G9W730"/>
<dbReference type="CDD" id="cd01666">
    <property type="entry name" value="TGS_DRG"/>
    <property type="match status" value="1"/>
</dbReference>
<dbReference type="InterPro" id="IPR004095">
    <property type="entry name" value="TGS"/>
</dbReference>
<dbReference type="InterPro" id="IPR045001">
    <property type="entry name" value="DRG"/>
</dbReference>
<keyword evidence="3" id="KW-1185">Reference proteome</keyword>
<dbReference type="InterPro" id="IPR006073">
    <property type="entry name" value="GTP-bd"/>
</dbReference>
<dbReference type="SUPFAM" id="SSF81271">
    <property type="entry name" value="TGS-like"/>
    <property type="match status" value="1"/>
</dbReference>
<dbReference type="RefSeq" id="WP_213168226.1">
    <property type="nucleotide sequence ID" value="NZ_CP058559.1"/>
</dbReference>
<dbReference type="InterPro" id="IPR027417">
    <property type="entry name" value="P-loop_NTPase"/>
</dbReference>
<dbReference type="PANTHER" id="PTHR43127">
    <property type="entry name" value="DEVELOPMENTALLY-REGULATED GTP-BINDING PROTEIN 2"/>
    <property type="match status" value="1"/>
</dbReference>